<accession>H2ZYM8</accession>
<feature type="transmembrane region" description="Helical" evidence="2">
    <location>
        <begin position="604"/>
        <end position="624"/>
    </location>
</feature>
<evidence type="ECO:0000256" key="2">
    <source>
        <dbReference type="SAM" id="Phobius"/>
    </source>
</evidence>
<evidence type="ECO:0000313" key="5">
    <source>
        <dbReference type="Proteomes" id="UP000008672"/>
    </source>
</evidence>
<dbReference type="Gene3D" id="3.80.10.10">
    <property type="entry name" value="Ribonuclease Inhibitor"/>
    <property type="match status" value="1"/>
</dbReference>
<feature type="region of interest" description="Disordered" evidence="1">
    <location>
        <begin position="387"/>
        <end position="414"/>
    </location>
</feature>
<dbReference type="InParanoid" id="H2ZYM8"/>
<feature type="region of interest" description="Disordered" evidence="1">
    <location>
        <begin position="256"/>
        <end position="310"/>
    </location>
</feature>
<dbReference type="InterPro" id="IPR032675">
    <property type="entry name" value="LRR_dom_sf"/>
</dbReference>
<keyword evidence="2" id="KW-1133">Transmembrane helix</keyword>
<reference evidence="4" key="3">
    <citation type="submission" date="2025-09" db="UniProtKB">
        <authorList>
            <consortium name="Ensembl"/>
        </authorList>
    </citation>
    <scope>IDENTIFICATION</scope>
</reference>
<evidence type="ECO:0000259" key="3">
    <source>
        <dbReference type="Pfam" id="PF14914"/>
    </source>
</evidence>
<evidence type="ECO:0000256" key="1">
    <source>
        <dbReference type="SAM" id="MobiDB-lite"/>
    </source>
</evidence>
<keyword evidence="2" id="KW-0472">Membrane</keyword>
<keyword evidence="2" id="KW-0812">Transmembrane</keyword>
<reference evidence="5" key="1">
    <citation type="submission" date="2011-08" db="EMBL/GenBank/DDBJ databases">
        <title>The draft genome of Latimeria chalumnae.</title>
        <authorList>
            <person name="Di Palma F."/>
            <person name="Alfoldi J."/>
            <person name="Johnson J."/>
            <person name="Berlin A."/>
            <person name="Gnerre S."/>
            <person name="Jaffe D."/>
            <person name="MacCallum I."/>
            <person name="Young S."/>
            <person name="Walker B.J."/>
            <person name="Lander E."/>
            <person name="Lindblad-Toh K."/>
        </authorList>
    </citation>
    <scope>NUCLEOTIDE SEQUENCE [LARGE SCALE GENOMIC DNA]</scope>
    <source>
        <strain evidence="5">Wild caught</strain>
    </source>
</reference>
<dbReference type="PANTHER" id="PTHR23045">
    <property type="entry name" value="LEUCINE-RICH REPEAT-CONTAINING PROTEIN 37A"/>
    <property type="match status" value="1"/>
</dbReference>
<dbReference type="HOGENOM" id="CLU_017724_0_0_1"/>
<dbReference type="InterPro" id="IPR015753">
    <property type="entry name" value="LRRC37"/>
</dbReference>
<keyword evidence="5" id="KW-1185">Reference proteome</keyword>
<dbReference type="AlphaFoldDB" id="H2ZYM8"/>
<dbReference type="PANTHER" id="PTHR23045:SF9">
    <property type="entry name" value="LEUCINE RICH REPEAT CONTAINING 37A-RELATED"/>
    <property type="match status" value="1"/>
</dbReference>
<feature type="compositionally biased region" description="Polar residues" evidence="1">
    <location>
        <begin position="195"/>
        <end position="210"/>
    </location>
</feature>
<name>H2ZYM8_LATCH</name>
<feature type="domain" description="LRRC37A/B like protein 1 C-terminal" evidence="3">
    <location>
        <begin position="495"/>
        <end position="626"/>
    </location>
</feature>
<protein>
    <recommendedName>
        <fullName evidence="3">LRRC37A/B like protein 1 C-terminal domain-containing protein</fullName>
    </recommendedName>
</protein>
<dbReference type="Pfam" id="PF14914">
    <property type="entry name" value="LRRC37AB_C"/>
    <property type="match status" value="1"/>
</dbReference>
<dbReference type="Ensembl" id="ENSLACT00000002519.1">
    <property type="protein sequence ID" value="ENSLACP00000002499.1"/>
    <property type="gene ID" value="ENSLACG00000002230.1"/>
</dbReference>
<feature type="region of interest" description="Disordered" evidence="1">
    <location>
        <begin position="188"/>
        <end position="233"/>
    </location>
</feature>
<feature type="compositionally biased region" description="Basic residues" evidence="1">
    <location>
        <begin position="211"/>
        <end position="225"/>
    </location>
</feature>
<organism evidence="4 5">
    <name type="scientific">Latimeria chalumnae</name>
    <name type="common">Coelacanth</name>
    <dbReference type="NCBI Taxonomy" id="7897"/>
    <lineage>
        <taxon>Eukaryota</taxon>
        <taxon>Metazoa</taxon>
        <taxon>Chordata</taxon>
        <taxon>Craniata</taxon>
        <taxon>Vertebrata</taxon>
        <taxon>Euteleostomi</taxon>
        <taxon>Coelacanthiformes</taxon>
        <taxon>Coelacanthidae</taxon>
        <taxon>Latimeria</taxon>
    </lineage>
</organism>
<reference evidence="4" key="2">
    <citation type="submission" date="2025-08" db="UniProtKB">
        <authorList>
            <consortium name="Ensembl"/>
        </authorList>
    </citation>
    <scope>IDENTIFICATION</scope>
</reference>
<dbReference type="eggNOG" id="ENOG502QVVG">
    <property type="taxonomic scope" value="Eukaryota"/>
</dbReference>
<dbReference type="SUPFAM" id="SSF52058">
    <property type="entry name" value="L domain-like"/>
    <property type="match status" value="1"/>
</dbReference>
<evidence type="ECO:0000313" key="4">
    <source>
        <dbReference type="Ensembl" id="ENSLACP00000002499.1"/>
    </source>
</evidence>
<proteinExistence type="predicted"/>
<dbReference type="EMBL" id="AFYH01110428">
    <property type="status" value="NOT_ANNOTATED_CDS"/>
    <property type="molecule type" value="Genomic_DNA"/>
</dbReference>
<dbReference type="EMBL" id="AFYH01110427">
    <property type="status" value="NOT_ANNOTATED_CDS"/>
    <property type="molecule type" value="Genomic_DNA"/>
</dbReference>
<feature type="compositionally biased region" description="Basic and acidic residues" evidence="1">
    <location>
        <begin position="294"/>
        <end position="308"/>
    </location>
</feature>
<dbReference type="InterPro" id="IPR029423">
    <property type="entry name" value="LRRC37AB_C"/>
</dbReference>
<dbReference type="GeneTree" id="ENSGT00960000191738"/>
<dbReference type="Bgee" id="ENSLACG00000002230">
    <property type="expression patterns" value="Expressed in chordate pharynx and 3 other cell types or tissues"/>
</dbReference>
<dbReference type="Proteomes" id="UP000008672">
    <property type="component" value="Unassembled WGS sequence"/>
</dbReference>
<sequence length="626" mass="71187">YRNLAHNQIAELPKRSFHSWHGLQFLKMLNISHNPLVKISNAAFEEPPSLLLVDFSGTRLSLPAIQNLLMGSPSLQELILPAQMTCCLCRLAKMSSGLLYQLVKLQCEKDCVSNKGSCGRSLCQNVWVTNLLLMLGMDHKESSSKLTSKLKNYVKQSNNQPKPLVQIPVKVDHIMDFLGGLNESLPEIRPKHNDTNNQTVIIIQSTSKQKLSGKRTKKKNSHTATRKSEKRGSNFKLGSVKHFILNPLIIKNIEEKAKEGKQSETLGSEKSTKGSMKAPVKRQKMLTQQQKQMENGKIKHENKHKTSDIKTLSKSLSLQKSKMVDANLPSAGENDLTKLSLLDSLLTIDIEQVLQKIRLIKMLATKESVDIEEVLQKIRLIKMFATKESNKSSSETSRRMKELPNQRVKKHRKAKEKREKILIKQIALKEIRKDTKSMPVKDNGRIQKVKLGNEKDAVNYLALNNLSNMNQNGEELHGLAGQATLLPEDNDSKISFEIQLSKQIQSLKPSKAVMQLISHIIRILEVDCIDASEQHACSELISKTNELMKLFHEKQKKPKYRYDHRKSNLITTEEYLKGEFVYMILNEFFRKKEQEAQYEYGNKLLLAICVTVIVMIIIAVICLIEV</sequence>
<dbReference type="STRING" id="7897.ENSLACP00000002499"/>